<reference evidence="2 3" key="1">
    <citation type="submission" date="2017-04" db="EMBL/GenBank/DDBJ databases">
        <authorList>
            <person name="Afonso C.L."/>
            <person name="Miller P.J."/>
            <person name="Scott M.A."/>
            <person name="Spackman E."/>
            <person name="Goraichik I."/>
            <person name="Dimitrov K.M."/>
            <person name="Suarez D.L."/>
            <person name="Swayne D.E."/>
        </authorList>
    </citation>
    <scope>NUCLEOTIDE SEQUENCE [LARGE SCALE GENOMIC DNA]</scope>
    <source>
        <strain evidence="2 3">DSM 23236</strain>
    </source>
</reference>
<keyword evidence="1" id="KW-0472">Membrane</keyword>
<evidence type="ECO:0000256" key="1">
    <source>
        <dbReference type="SAM" id="Phobius"/>
    </source>
</evidence>
<dbReference type="AlphaFoldDB" id="A0A1W1XU46"/>
<keyword evidence="1" id="KW-0812">Transmembrane</keyword>
<evidence type="ECO:0000313" key="3">
    <source>
        <dbReference type="Proteomes" id="UP000192761"/>
    </source>
</evidence>
<gene>
    <name evidence="2" type="ORF">SAMN02745857_02869</name>
</gene>
<dbReference type="EMBL" id="FWXD01000017">
    <property type="protein sequence ID" value="SMC27489.1"/>
    <property type="molecule type" value="Genomic_DNA"/>
</dbReference>
<dbReference type="STRING" id="1121001.SAMN02745857_02869"/>
<protein>
    <submittedName>
        <fullName evidence="2">Uncharacterized protein</fullName>
    </submittedName>
</protein>
<organism evidence="2 3">
    <name type="scientific">Andreprevotia lacus DSM 23236</name>
    <dbReference type="NCBI Taxonomy" id="1121001"/>
    <lineage>
        <taxon>Bacteria</taxon>
        <taxon>Pseudomonadati</taxon>
        <taxon>Pseudomonadota</taxon>
        <taxon>Betaproteobacteria</taxon>
        <taxon>Neisseriales</taxon>
        <taxon>Chitinibacteraceae</taxon>
        <taxon>Andreprevotia</taxon>
    </lineage>
</organism>
<proteinExistence type="predicted"/>
<evidence type="ECO:0000313" key="2">
    <source>
        <dbReference type="EMBL" id="SMC27489.1"/>
    </source>
</evidence>
<sequence>MPVGQSSMDDHDQERWQRVVTGGFWRCLLLRGLLFWGLPFCLLYGALPVVLNDPGPYWQHVLSAWPLGLVAGLLYGLGFWGYAQLQVVRARQRKED</sequence>
<accession>A0A1W1XU46</accession>
<feature type="transmembrane region" description="Helical" evidence="1">
    <location>
        <begin position="28"/>
        <end position="51"/>
    </location>
</feature>
<keyword evidence="1" id="KW-1133">Transmembrane helix</keyword>
<feature type="transmembrane region" description="Helical" evidence="1">
    <location>
        <begin position="63"/>
        <end position="83"/>
    </location>
</feature>
<keyword evidence="3" id="KW-1185">Reference proteome</keyword>
<dbReference type="Proteomes" id="UP000192761">
    <property type="component" value="Unassembled WGS sequence"/>
</dbReference>
<name>A0A1W1XU46_9NEIS</name>